<dbReference type="PANTHER" id="PTHR46085">
    <property type="entry name" value="ARFGAP/RECO-RELATED"/>
    <property type="match status" value="1"/>
</dbReference>
<comment type="caution">
    <text evidence="5">The sequence shown here is derived from an EMBL/GenBank/DDBJ whole genome shotgun (WGS) entry which is preliminary data.</text>
</comment>
<name>A0ABR2G5P9_9ROSI</name>
<dbReference type="InterPro" id="IPR001164">
    <property type="entry name" value="ArfGAP_dom"/>
</dbReference>
<keyword evidence="6" id="KW-1185">Reference proteome</keyword>
<feature type="compositionally biased region" description="Basic and acidic residues" evidence="2">
    <location>
        <begin position="294"/>
        <end position="304"/>
    </location>
</feature>
<organism evidence="5 6">
    <name type="scientific">Hibiscus sabdariffa</name>
    <name type="common">roselle</name>
    <dbReference type="NCBI Taxonomy" id="183260"/>
    <lineage>
        <taxon>Eukaryota</taxon>
        <taxon>Viridiplantae</taxon>
        <taxon>Streptophyta</taxon>
        <taxon>Embryophyta</taxon>
        <taxon>Tracheophyta</taxon>
        <taxon>Spermatophyta</taxon>
        <taxon>Magnoliopsida</taxon>
        <taxon>eudicotyledons</taxon>
        <taxon>Gunneridae</taxon>
        <taxon>Pentapetalae</taxon>
        <taxon>rosids</taxon>
        <taxon>malvids</taxon>
        <taxon>Malvales</taxon>
        <taxon>Malvaceae</taxon>
        <taxon>Malvoideae</taxon>
        <taxon>Hibiscus</taxon>
    </lineage>
</organism>
<dbReference type="CDD" id="cd08838">
    <property type="entry name" value="ArfGap_AGFG"/>
    <property type="match status" value="1"/>
</dbReference>
<keyword evidence="1" id="KW-0862">Zinc</keyword>
<keyword evidence="3" id="KW-0812">Transmembrane</keyword>
<dbReference type="InterPro" id="IPR037278">
    <property type="entry name" value="ARFGAP/RecO"/>
</dbReference>
<proteinExistence type="predicted"/>
<sequence length="791" mass="85989">MKEGESLPFIFFAEKMGSRKKVKDDERLERTIRGLLKLPENKRCINCNILGPQYVCTTFLTFVCTNCSGIHREFTHRVKSISLGKFSEEEVTALQAAGNERGRQIYFKAWDPQIHSFPDGSNLHKLRDFIRQVYVERRYAGERDRERERVDNLPCLHRANSSESWRGTVSSCRSRDSLYEDRHEWSSNEGSSPAGRGAVRVFYKEGRSPRYPEENSRFGSGRRNSMRIEIVDNRVRPEGSRSARRQDSADFSHGEPLARSQSFSHQLERSSSLGEQSVRDKLGETVPALQVGEHSSENAGKDPDGSAENQKNEPSGAVESLIDFSMDSEPSNEAAAPNVQQVPPSSDGGSQFSDDISSKGKAPPASNANSLEALLFDLSALSVVPVDNVSAAPVTTSAPSTASGQNISLDVFSTVTSAPQLLALTSKVDSSTVPQVVNVQQNPFNPGLQATTDFNGDYKVKTSEGHGFPGMQQLQLSMFPASDNNFSAHPSTRAVEASNSQHGTSFLMHNAQQLTNVSTPQSSQATSTSVTEKTYEVGVQPPAETKSNERKELPQDLFTASYGSAPAAFPSWQNALPHGMGFGLQYYPNAMVSCALGTFNSVTATLVLACMLEILNRIYICSQHVAAFPSTAKTNPFDSDMTPAQVPAFPSMTSFLGARPTVQDPTALSHAYGLGAYSSGMASHSSYMAPSQMTLASPFTSAMPYSKFTSLLIMLNFNINTVFLMLFMVLDAYMGVGDQSHFGLPPSRPQGMGGFDGSNFISSSSSIDHGPMGVHSASNPPNSFRTTNPFG</sequence>
<dbReference type="InterPro" id="IPR044820">
    <property type="entry name" value="AGD14-like"/>
</dbReference>
<dbReference type="PRINTS" id="PR00405">
    <property type="entry name" value="REVINTRACTNG"/>
</dbReference>
<evidence type="ECO:0000313" key="5">
    <source>
        <dbReference type="EMBL" id="KAK8595728.1"/>
    </source>
</evidence>
<dbReference type="Gene3D" id="1.10.220.150">
    <property type="entry name" value="Arf GTPase activating protein"/>
    <property type="match status" value="1"/>
</dbReference>
<dbReference type="SUPFAM" id="SSF57863">
    <property type="entry name" value="ArfGap/RecO-like zinc finger"/>
    <property type="match status" value="1"/>
</dbReference>
<dbReference type="PROSITE" id="PS50115">
    <property type="entry name" value="ARFGAP"/>
    <property type="match status" value="1"/>
</dbReference>
<evidence type="ECO:0000256" key="3">
    <source>
        <dbReference type="SAM" id="Phobius"/>
    </source>
</evidence>
<dbReference type="EMBL" id="JBBPBM010000002">
    <property type="protein sequence ID" value="KAK8595728.1"/>
    <property type="molecule type" value="Genomic_DNA"/>
</dbReference>
<feature type="compositionally biased region" description="Polar residues" evidence="2">
    <location>
        <begin position="776"/>
        <end position="791"/>
    </location>
</feature>
<reference evidence="5 6" key="1">
    <citation type="journal article" date="2024" name="G3 (Bethesda)">
        <title>Genome assembly of Hibiscus sabdariffa L. provides insights into metabolisms of medicinal natural products.</title>
        <authorList>
            <person name="Kim T."/>
        </authorList>
    </citation>
    <scope>NUCLEOTIDE SEQUENCE [LARGE SCALE GENOMIC DNA]</scope>
    <source>
        <strain evidence="5">TK-2024</strain>
        <tissue evidence="5">Old leaves</tissue>
    </source>
</reference>
<feature type="compositionally biased region" description="Polar residues" evidence="2">
    <location>
        <begin position="259"/>
        <end position="275"/>
    </location>
</feature>
<protein>
    <recommendedName>
        <fullName evidence="4">Arf-GAP domain-containing protein</fullName>
    </recommendedName>
</protein>
<dbReference type="Pfam" id="PF01412">
    <property type="entry name" value="ArfGap"/>
    <property type="match status" value="1"/>
</dbReference>
<feature type="region of interest" description="Disordered" evidence="2">
    <location>
        <begin position="771"/>
        <end position="791"/>
    </location>
</feature>
<accession>A0ABR2G5P9</accession>
<keyword evidence="1" id="KW-0863">Zinc-finger</keyword>
<dbReference type="Proteomes" id="UP001472677">
    <property type="component" value="Unassembled WGS sequence"/>
</dbReference>
<feature type="compositionally biased region" description="Basic and acidic residues" evidence="2">
    <location>
        <begin position="229"/>
        <end position="253"/>
    </location>
</feature>
<evidence type="ECO:0000313" key="6">
    <source>
        <dbReference type="Proteomes" id="UP001472677"/>
    </source>
</evidence>
<evidence type="ECO:0000256" key="1">
    <source>
        <dbReference type="PROSITE-ProRule" id="PRU00288"/>
    </source>
</evidence>
<evidence type="ECO:0000259" key="4">
    <source>
        <dbReference type="PROSITE" id="PS50115"/>
    </source>
</evidence>
<feature type="region of interest" description="Disordered" evidence="2">
    <location>
        <begin position="328"/>
        <end position="366"/>
    </location>
</feature>
<dbReference type="InterPro" id="IPR038508">
    <property type="entry name" value="ArfGAP_dom_sf"/>
</dbReference>
<keyword evidence="3" id="KW-1133">Transmembrane helix</keyword>
<dbReference type="SMART" id="SM00105">
    <property type="entry name" value="ArfGap"/>
    <property type="match status" value="1"/>
</dbReference>
<feature type="transmembrane region" description="Helical" evidence="3">
    <location>
        <begin position="708"/>
        <end position="730"/>
    </location>
</feature>
<evidence type="ECO:0000256" key="2">
    <source>
        <dbReference type="SAM" id="MobiDB-lite"/>
    </source>
</evidence>
<keyword evidence="3" id="KW-0472">Membrane</keyword>
<gene>
    <name evidence="5" type="ORF">V6N12_064239</name>
</gene>
<dbReference type="PANTHER" id="PTHR46085:SF16">
    <property type="entry name" value="ARFGAP_RECO-LIKE ZINC FINGER DOMAIN-CONTAINING PROTEIN"/>
    <property type="match status" value="1"/>
</dbReference>
<feature type="compositionally biased region" description="Polar residues" evidence="2">
    <location>
        <begin position="338"/>
        <end position="355"/>
    </location>
</feature>
<feature type="domain" description="Arf-GAP" evidence="4">
    <location>
        <begin position="29"/>
        <end position="147"/>
    </location>
</feature>
<keyword evidence="1" id="KW-0479">Metal-binding</keyword>
<feature type="region of interest" description="Disordered" evidence="2">
    <location>
        <begin position="209"/>
        <end position="315"/>
    </location>
</feature>